<accession>A0AAF0DJ18</accession>
<feature type="transmembrane region" description="Helical" evidence="8">
    <location>
        <begin position="189"/>
        <end position="209"/>
    </location>
</feature>
<dbReference type="Pfam" id="PF04143">
    <property type="entry name" value="Sulf_transp"/>
    <property type="match status" value="1"/>
</dbReference>
<evidence type="ECO:0000313" key="9">
    <source>
        <dbReference type="EMBL" id="WEW59253.1"/>
    </source>
</evidence>
<comment type="subcellular location">
    <subcellularLocation>
        <location evidence="1">Cell inner membrane</location>
        <topology evidence="1">Multi-pass membrane protein</topology>
    </subcellularLocation>
</comment>
<sequence>MFTPVETSLGALLLYQGASGLLQHTGRVLGVSGLLSGCMGRPGLENTPIVLGLASSIIPVYLLAPSLLPSFPPPPASLAAVLWTVGTGFLVGWGTKNANGCTSGHMLCGLSRLSPRSMIATGIFFATALVTANSEIGTPIPSCGDQPCYTPSYPSTYELGFMCTAIALAQLANSILVPRFLHRDEQSAVLYSYIAGMQFGLGLSISGMANPAKILGFFSVRDLSRFDPSLGLVMLFGVMPNLWSYFRMKREFGNEEGKKPPTLTARFQLPTKTVKDIDWRFVLGAMAFGVGWGLCGVCPGPGLLRALLQPAWGAVWLGGFWLGSSLGL</sequence>
<dbReference type="Proteomes" id="UP001219355">
    <property type="component" value="Chromosome 3"/>
</dbReference>
<dbReference type="GO" id="GO:0005886">
    <property type="term" value="C:plasma membrane"/>
    <property type="evidence" value="ECO:0007669"/>
    <property type="project" value="UniProtKB-SubCell"/>
</dbReference>
<keyword evidence="3" id="KW-1003">Cell membrane</keyword>
<feature type="transmembrane region" description="Helical" evidence="8">
    <location>
        <begin position="49"/>
        <end position="68"/>
    </location>
</feature>
<dbReference type="Pfam" id="PF20398">
    <property type="entry name" value="DUF6691"/>
    <property type="match status" value="1"/>
</dbReference>
<dbReference type="PANTHER" id="PTHR30574:SF1">
    <property type="entry name" value="SULPHUR TRANSPORT DOMAIN-CONTAINING PROTEIN"/>
    <property type="match status" value="1"/>
</dbReference>
<protein>
    <recommendedName>
        <fullName evidence="11">YeeE/YedE family integral membrane protein</fullName>
    </recommendedName>
</protein>
<proteinExistence type="predicted"/>
<dbReference type="InterPro" id="IPR046513">
    <property type="entry name" value="DUF6691"/>
</dbReference>
<reference evidence="9" key="1">
    <citation type="submission" date="2023-03" db="EMBL/GenBank/DDBJ databases">
        <title>Emydomyces testavorans Genome Sequence.</title>
        <authorList>
            <person name="Hoyer L."/>
        </authorList>
    </citation>
    <scope>NUCLEOTIDE SEQUENCE</scope>
    <source>
        <strain evidence="9">16-2883</strain>
    </source>
</reference>
<feature type="transmembrane region" description="Helical" evidence="8">
    <location>
        <begin position="281"/>
        <end position="304"/>
    </location>
</feature>
<evidence type="ECO:0008006" key="11">
    <source>
        <dbReference type="Google" id="ProtNLM"/>
    </source>
</evidence>
<keyword evidence="7 8" id="KW-0472">Membrane</keyword>
<evidence type="ECO:0000256" key="2">
    <source>
        <dbReference type="ARBA" id="ARBA00022448"/>
    </source>
</evidence>
<evidence type="ECO:0000256" key="3">
    <source>
        <dbReference type="ARBA" id="ARBA00022475"/>
    </source>
</evidence>
<evidence type="ECO:0000256" key="8">
    <source>
        <dbReference type="SAM" id="Phobius"/>
    </source>
</evidence>
<keyword evidence="4" id="KW-0997">Cell inner membrane</keyword>
<keyword evidence="6 8" id="KW-1133">Transmembrane helix</keyword>
<dbReference type="AlphaFoldDB" id="A0AAF0DJ18"/>
<keyword evidence="10" id="KW-1185">Reference proteome</keyword>
<organism evidence="9 10">
    <name type="scientific">Emydomyces testavorans</name>
    <dbReference type="NCBI Taxonomy" id="2070801"/>
    <lineage>
        <taxon>Eukaryota</taxon>
        <taxon>Fungi</taxon>
        <taxon>Dikarya</taxon>
        <taxon>Ascomycota</taxon>
        <taxon>Pezizomycotina</taxon>
        <taxon>Eurotiomycetes</taxon>
        <taxon>Eurotiomycetidae</taxon>
        <taxon>Onygenales</taxon>
        <taxon>Nannizziopsiaceae</taxon>
        <taxon>Emydomyces</taxon>
    </lineage>
</organism>
<keyword evidence="5 8" id="KW-0812">Transmembrane</keyword>
<evidence type="ECO:0000256" key="1">
    <source>
        <dbReference type="ARBA" id="ARBA00004429"/>
    </source>
</evidence>
<feature type="transmembrane region" description="Helical" evidence="8">
    <location>
        <begin position="159"/>
        <end position="177"/>
    </location>
</feature>
<feature type="transmembrane region" description="Helical" evidence="8">
    <location>
        <begin position="74"/>
        <end position="93"/>
    </location>
</feature>
<evidence type="ECO:0000256" key="7">
    <source>
        <dbReference type="ARBA" id="ARBA00023136"/>
    </source>
</evidence>
<gene>
    <name evidence="9" type="ORF">PRK78_004722</name>
</gene>
<dbReference type="EMBL" id="CP120629">
    <property type="protein sequence ID" value="WEW59253.1"/>
    <property type="molecule type" value="Genomic_DNA"/>
</dbReference>
<feature type="transmembrane region" description="Helical" evidence="8">
    <location>
        <begin position="229"/>
        <end position="246"/>
    </location>
</feature>
<dbReference type="InterPro" id="IPR007272">
    <property type="entry name" value="Sulf_transp_TsuA/YedE"/>
</dbReference>
<name>A0AAF0DJ18_9EURO</name>
<evidence type="ECO:0000256" key="6">
    <source>
        <dbReference type="ARBA" id="ARBA00022989"/>
    </source>
</evidence>
<evidence type="ECO:0000256" key="5">
    <source>
        <dbReference type="ARBA" id="ARBA00022692"/>
    </source>
</evidence>
<evidence type="ECO:0000313" key="10">
    <source>
        <dbReference type="Proteomes" id="UP001219355"/>
    </source>
</evidence>
<feature type="transmembrane region" description="Helical" evidence="8">
    <location>
        <begin position="113"/>
        <end position="132"/>
    </location>
</feature>
<evidence type="ECO:0000256" key="4">
    <source>
        <dbReference type="ARBA" id="ARBA00022519"/>
    </source>
</evidence>
<dbReference type="PANTHER" id="PTHR30574">
    <property type="entry name" value="INNER MEMBRANE PROTEIN YEDE"/>
    <property type="match status" value="1"/>
</dbReference>
<keyword evidence="2" id="KW-0813">Transport</keyword>